<dbReference type="SUPFAM" id="SSF51182">
    <property type="entry name" value="RmlC-like cupins"/>
    <property type="match status" value="1"/>
</dbReference>
<dbReference type="PANTHER" id="PTHR13903:SF8">
    <property type="entry name" value="PIRIN"/>
    <property type="match status" value="1"/>
</dbReference>
<reference evidence="7" key="1">
    <citation type="journal article" date="2019" name="Int. J. Syst. Evol. Microbiol.">
        <title>The Global Catalogue of Microorganisms (GCM) 10K type strain sequencing project: providing services to taxonomists for standard genome sequencing and annotation.</title>
        <authorList>
            <consortium name="The Broad Institute Genomics Platform"/>
            <consortium name="The Broad Institute Genome Sequencing Center for Infectious Disease"/>
            <person name="Wu L."/>
            <person name="Ma J."/>
        </authorList>
    </citation>
    <scope>NUCLEOTIDE SEQUENCE [LARGE SCALE GENOMIC DNA]</scope>
    <source>
        <strain evidence="7">JCM 30346</strain>
    </source>
</reference>
<evidence type="ECO:0000313" key="7">
    <source>
        <dbReference type="Proteomes" id="UP001596137"/>
    </source>
</evidence>
<evidence type="ECO:0000256" key="2">
    <source>
        <dbReference type="RuleBase" id="RU003457"/>
    </source>
</evidence>
<gene>
    <name evidence="6" type="ORF">ACFP1K_24510</name>
</gene>
<accession>A0ABW1NQ13</accession>
<comment type="caution">
    <text evidence="6">The sequence shown here is derived from an EMBL/GenBank/DDBJ whole genome shotgun (WGS) entry which is preliminary data.</text>
</comment>
<name>A0ABW1NQ13_9ACTN</name>
<feature type="region of interest" description="Disordered" evidence="3">
    <location>
        <begin position="1"/>
        <end position="22"/>
    </location>
</feature>
<evidence type="ECO:0000256" key="1">
    <source>
        <dbReference type="ARBA" id="ARBA00008416"/>
    </source>
</evidence>
<evidence type="ECO:0000259" key="5">
    <source>
        <dbReference type="Pfam" id="PF05726"/>
    </source>
</evidence>
<evidence type="ECO:0000256" key="3">
    <source>
        <dbReference type="SAM" id="MobiDB-lite"/>
    </source>
</evidence>
<dbReference type="Pfam" id="PF02678">
    <property type="entry name" value="Pirin"/>
    <property type="match status" value="1"/>
</dbReference>
<dbReference type="CDD" id="cd02909">
    <property type="entry name" value="cupin_pirin_N"/>
    <property type="match status" value="1"/>
</dbReference>
<dbReference type="PANTHER" id="PTHR13903">
    <property type="entry name" value="PIRIN-RELATED"/>
    <property type="match status" value="1"/>
</dbReference>
<keyword evidence="7" id="KW-1185">Reference proteome</keyword>
<dbReference type="RefSeq" id="WP_380757291.1">
    <property type="nucleotide sequence ID" value="NZ_JBHSRF010000041.1"/>
</dbReference>
<dbReference type="CDD" id="cd02247">
    <property type="entry name" value="cupin_pirin_C"/>
    <property type="match status" value="1"/>
</dbReference>
<proteinExistence type="inferred from homology"/>
<dbReference type="InterPro" id="IPR008778">
    <property type="entry name" value="Pirin_C_dom"/>
</dbReference>
<dbReference type="InterPro" id="IPR012093">
    <property type="entry name" value="Pirin"/>
</dbReference>
<organism evidence="6 7">
    <name type="scientific">Sphaerisporangium aureirubrum</name>
    <dbReference type="NCBI Taxonomy" id="1544736"/>
    <lineage>
        <taxon>Bacteria</taxon>
        <taxon>Bacillati</taxon>
        <taxon>Actinomycetota</taxon>
        <taxon>Actinomycetes</taxon>
        <taxon>Streptosporangiales</taxon>
        <taxon>Streptosporangiaceae</taxon>
        <taxon>Sphaerisporangium</taxon>
    </lineage>
</organism>
<comment type="similarity">
    <text evidence="1 2">Belongs to the pirin family.</text>
</comment>
<evidence type="ECO:0000313" key="6">
    <source>
        <dbReference type="EMBL" id="MFC6084342.1"/>
    </source>
</evidence>
<dbReference type="InterPro" id="IPR011051">
    <property type="entry name" value="RmlC_Cupin_sf"/>
</dbReference>
<dbReference type="Pfam" id="PF05726">
    <property type="entry name" value="Pirin_C"/>
    <property type="match status" value="1"/>
</dbReference>
<feature type="domain" description="Pirin N-terminal" evidence="4">
    <location>
        <begin position="42"/>
        <end position="139"/>
    </location>
</feature>
<sequence length="319" mass="34846">MSNLEQEPRETTWGGSAEALDGPVREPLIGREVVLGGPRAMKVTRTLPNRDRRMVGAWCFVDHYGPERAVMRVPPHPHTGLQTVSWLLRGEVLHRDSLGSEQLITPGRLNLMTAGRAISHAEESGEAGDGVLHGVQLWVALPEKHRYADPAFDHHPDLPVATRPGVAATVIMGEFDGVTSPARTYTPLVGAELAFEDGAQVTFPVRPGFEYAVLALSGGVEADGVTLDPGPLLYLGSGRTQLSFHAPTPARVLLIGGEPFEEELVMWWNFVGRTHEEIERFRKEWSHGREFGTVPGFAGAPLPAPALPTTRLKPRGRHR</sequence>
<evidence type="ECO:0000259" key="4">
    <source>
        <dbReference type="Pfam" id="PF02678"/>
    </source>
</evidence>
<dbReference type="EMBL" id="JBHSRF010000041">
    <property type="protein sequence ID" value="MFC6084342.1"/>
    <property type="molecule type" value="Genomic_DNA"/>
</dbReference>
<dbReference type="InterPro" id="IPR014710">
    <property type="entry name" value="RmlC-like_jellyroll"/>
</dbReference>
<dbReference type="PIRSF" id="PIRSF006232">
    <property type="entry name" value="Pirin"/>
    <property type="match status" value="1"/>
</dbReference>
<dbReference type="InterPro" id="IPR003829">
    <property type="entry name" value="Pirin_N_dom"/>
</dbReference>
<dbReference type="Proteomes" id="UP001596137">
    <property type="component" value="Unassembled WGS sequence"/>
</dbReference>
<dbReference type="Gene3D" id="2.60.120.10">
    <property type="entry name" value="Jelly Rolls"/>
    <property type="match status" value="2"/>
</dbReference>
<feature type="domain" description="Pirin C-terminal" evidence="5">
    <location>
        <begin position="192"/>
        <end position="289"/>
    </location>
</feature>
<protein>
    <submittedName>
        <fullName evidence="6">Pirin family protein</fullName>
    </submittedName>
</protein>
<feature type="compositionally biased region" description="Basic and acidic residues" evidence="3">
    <location>
        <begin position="1"/>
        <end position="10"/>
    </location>
</feature>